<evidence type="ECO:0000313" key="1">
    <source>
        <dbReference type="EMBL" id="RPD58572.1"/>
    </source>
</evidence>
<gene>
    <name evidence="1" type="ORF">L227DRAFT_180938</name>
</gene>
<keyword evidence="2" id="KW-1185">Reference proteome</keyword>
<organism evidence="1 2">
    <name type="scientific">Lentinus tigrinus ALCF2SS1-6</name>
    <dbReference type="NCBI Taxonomy" id="1328759"/>
    <lineage>
        <taxon>Eukaryota</taxon>
        <taxon>Fungi</taxon>
        <taxon>Dikarya</taxon>
        <taxon>Basidiomycota</taxon>
        <taxon>Agaricomycotina</taxon>
        <taxon>Agaricomycetes</taxon>
        <taxon>Polyporales</taxon>
        <taxon>Polyporaceae</taxon>
        <taxon>Lentinus</taxon>
    </lineage>
</organism>
<evidence type="ECO:0000313" key="2">
    <source>
        <dbReference type="Proteomes" id="UP000313359"/>
    </source>
</evidence>
<name>A0A5C2S4Q0_9APHY</name>
<protein>
    <submittedName>
        <fullName evidence="1">Uncharacterized protein</fullName>
    </submittedName>
</protein>
<reference evidence="1" key="1">
    <citation type="journal article" date="2018" name="Genome Biol. Evol.">
        <title>Genomics and development of Lentinus tigrinus, a white-rot wood-decaying mushroom with dimorphic fruiting bodies.</title>
        <authorList>
            <person name="Wu B."/>
            <person name="Xu Z."/>
            <person name="Knudson A."/>
            <person name="Carlson A."/>
            <person name="Chen N."/>
            <person name="Kovaka S."/>
            <person name="LaButti K."/>
            <person name="Lipzen A."/>
            <person name="Pennachio C."/>
            <person name="Riley R."/>
            <person name="Schakwitz W."/>
            <person name="Umezawa K."/>
            <person name="Ohm R.A."/>
            <person name="Grigoriev I.V."/>
            <person name="Nagy L.G."/>
            <person name="Gibbons J."/>
            <person name="Hibbett D."/>
        </authorList>
    </citation>
    <scope>NUCLEOTIDE SEQUENCE [LARGE SCALE GENOMIC DNA]</scope>
    <source>
        <strain evidence="1">ALCF2SS1-6</strain>
    </source>
</reference>
<proteinExistence type="predicted"/>
<dbReference type="AlphaFoldDB" id="A0A5C2S4Q0"/>
<accession>A0A5C2S4Q0</accession>
<sequence length="160" mass="17408">MRTIPRMPRPVLSRNKVTACKTDLGVTAHPPRSTMTNPRLGLVLIASFTNPLTFYATDISVSYTRHSPTGNLRGSYNPGRSHTSLGPGINALGCRDDKLHSSKLVSRLERLLTVADLFPARAAMSSHGLLSSCLSPQVSGHMASLFVAPLRDWPGRSRLF</sequence>
<dbReference type="Proteomes" id="UP000313359">
    <property type="component" value="Unassembled WGS sequence"/>
</dbReference>
<dbReference type="EMBL" id="ML122274">
    <property type="protein sequence ID" value="RPD58572.1"/>
    <property type="molecule type" value="Genomic_DNA"/>
</dbReference>